<keyword evidence="3" id="KW-0050">Antiport</keyword>
<comment type="caution">
    <text evidence="10">The sequence shown here is derived from an EMBL/GenBank/DDBJ whole genome shotgun (WGS) entry which is preliminary data.</text>
</comment>
<dbReference type="InterPro" id="IPR006153">
    <property type="entry name" value="Cation/H_exchanger_TM"/>
</dbReference>
<evidence type="ECO:0000313" key="11">
    <source>
        <dbReference type="Proteomes" id="UP001157125"/>
    </source>
</evidence>
<dbReference type="Proteomes" id="UP001157125">
    <property type="component" value="Unassembled WGS sequence"/>
</dbReference>
<proteinExistence type="predicted"/>
<dbReference type="PANTHER" id="PTHR32507:SF0">
    <property type="entry name" value="NA(+)_H(+) ANTIPORTER 2-RELATED"/>
    <property type="match status" value="1"/>
</dbReference>
<evidence type="ECO:0000256" key="4">
    <source>
        <dbReference type="ARBA" id="ARBA00022692"/>
    </source>
</evidence>
<evidence type="ECO:0000256" key="6">
    <source>
        <dbReference type="ARBA" id="ARBA00023065"/>
    </source>
</evidence>
<reference evidence="11" key="1">
    <citation type="journal article" date="2019" name="Int. J. Syst. Evol. Microbiol.">
        <title>The Global Catalogue of Microorganisms (GCM) 10K type strain sequencing project: providing services to taxonomists for standard genome sequencing and annotation.</title>
        <authorList>
            <consortium name="The Broad Institute Genomics Platform"/>
            <consortium name="The Broad Institute Genome Sequencing Center for Infectious Disease"/>
            <person name="Wu L."/>
            <person name="Ma J."/>
        </authorList>
    </citation>
    <scope>NUCLEOTIDE SEQUENCE [LARGE SCALE GENOMIC DNA]</scope>
    <source>
        <strain evidence="11">NBRC 112299</strain>
    </source>
</reference>
<sequence length="94" mass="9875">MVVLMFVVRPLTVALVTIGSPIRKADRILMGWIAPRGIVAAATAGVFGPELIEAGYEDGAVFLPTVFLVIIVTVLAHGFSLGWLSRRLGLSAGA</sequence>
<evidence type="ECO:0000256" key="5">
    <source>
        <dbReference type="ARBA" id="ARBA00022989"/>
    </source>
</evidence>
<evidence type="ECO:0000256" key="3">
    <source>
        <dbReference type="ARBA" id="ARBA00022449"/>
    </source>
</evidence>
<accession>A0ABQ6IF21</accession>
<evidence type="ECO:0000256" key="7">
    <source>
        <dbReference type="ARBA" id="ARBA00023136"/>
    </source>
</evidence>
<keyword evidence="6" id="KW-0406">Ion transport</keyword>
<evidence type="ECO:0000256" key="2">
    <source>
        <dbReference type="ARBA" id="ARBA00022448"/>
    </source>
</evidence>
<feature type="transmembrane region" description="Helical" evidence="8">
    <location>
        <begin position="60"/>
        <end position="84"/>
    </location>
</feature>
<dbReference type="Pfam" id="PF00999">
    <property type="entry name" value="Na_H_Exchanger"/>
    <property type="match status" value="1"/>
</dbReference>
<keyword evidence="2" id="KW-0813">Transport</keyword>
<organism evidence="10 11">
    <name type="scientific">Demequina litorisediminis</name>
    <dbReference type="NCBI Taxonomy" id="1849022"/>
    <lineage>
        <taxon>Bacteria</taxon>
        <taxon>Bacillati</taxon>
        <taxon>Actinomycetota</taxon>
        <taxon>Actinomycetes</taxon>
        <taxon>Micrococcales</taxon>
        <taxon>Demequinaceae</taxon>
        <taxon>Demequina</taxon>
    </lineage>
</organism>
<evidence type="ECO:0000256" key="8">
    <source>
        <dbReference type="SAM" id="Phobius"/>
    </source>
</evidence>
<feature type="transmembrane region" description="Helical" evidence="8">
    <location>
        <begin position="29"/>
        <end position="48"/>
    </location>
</feature>
<protein>
    <recommendedName>
        <fullName evidence="9">Cation/H+ exchanger transmembrane domain-containing protein</fullName>
    </recommendedName>
</protein>
<dbReference type="EMBL" id="BSUN01000001">
    <property type="protein sequence ID" value="GMA35880.1"/>
    <property type="molecule type" value="Genomic_DNA"/>
</dbReference>
<keyword evidence="11" id="KW-1185">Reference proteome</keyword>
<keyword evidence="4 8" id="KW-0812">Transmembrane</keyword>
<keyword evidence="5 8" id="KW-1133">Transmembrane helix</keyword>
<gene>
    <name evidence="10" type="ORF">GCM10025876_20840</name>
</gene>
<name>A0ABQ6IF21_9MICO</name>
<feature type="domain" description="Cation/H+ exchanger transmembrane" evidence="9">
    <location>
        <begin position="2"/>
        <end position="85"/>
    </location>
</feature>
<evidence type="ECO:0000256" key="1">
    <source>
        <dbReference type="ARBA" id="ARBA00004651"/>
    </source>
</evidence>
<keyword evidence="7 8" id="KW-0472">Membrane</keyword>
<evidence type="ECO:0000313" key="10">
    <source>
        <dbReference type="EMBL" id="GMA35880.1"/>
    </source>
</evidence>
<comment type="subcellular location">
    <subcellularLocation>
        <location evidence="1">Cell membrane</location>
        <topology evidence="1">Multi-pass membrane protein</topology>
    </subcellularLocation>
</comment>
<evidence type="ECO:0000259" key="9">
    <source>
        <dbReference type="Pfam" id="PF00999"/>
    </source>
</evidence>
<dbReference type="PANTHER" id="PTHR32507">
    <property type="entry name" value="NA(+)/H(+) ANTIPORTER 1"/>
    <property type="match status" value="1"/>
</dbReference>